<proteinExistence type="predicted"/>
<keyword evidence="2" id="KW-1185">Reference proteome</keyword>
<accession>A0ABW4N4N8</accession>
<reference evidence="2" key="1">
    <citation type="journal article" date="2019" name="Int. J. Syst. Evol. Microbiol.">
        <title>The Global Catalogue of Microorganisms (GCM) 10K type strain sequencing project: providing services to taxonomists for standard genome sequencing and annotation.</title>
        <authorList>
            <consortium name="The Broad Institute Genomics Platform"/>
            <consortium name="The Broad Institute Genome Sequencing Center for Infectious Disease"/>
            <person name="Wu L."/>
            <person name="Ma J."/>
        </authorList>
    </citation>
    <scope>NUCLEOTIDE SEQUENCE [LARGE SCALE GENOMIC DNA]</scope>
    <source>
        <strain evidence="2">DFY28</strain>
    </source>
</reference>
<evidence type="ECO:0000313" key="1">
    <source>
        <dbReference type="EMBL" id="MFD1784449.1"/>
    </source>
</evidence>
<dbReference type="Gene3D" id="1.20.1290.10">
    <property type="entry name" value="AhpD-like"/>
    <property type="match status" value="1"/>
</dbReference>
<dbReference type="SUPFAM" id="SSF69118">
    <property type="entry name" value="AhpD-like"/>
    <property type="match status" value="1"/>
</dbReference>
<comment type="caution">
    <text evidence="1">The sequence shown here is derived from an EMBL/GenBank/DDBJ whole genome shotgun (WGS) entry which is preliminary data.</text>
</comment>
<dbReference type="InterPro" id="IPR029032">
    <property type="entry name" value="AhpD-like"/>
</dbReference>
<gene>
    <name evidence="1" type="ORF">ACFSC0_13665</name>
</gene>
<protein>
    <recommendedName>
        <fullName evidence="3">Carboxymuconolactone decarboxylase-like domain-containing protein</fullName>
    </recommendedName>
</protein>
<organism evidence="1 2">
    <name type="scientific">Phenylobacterium terrae</name>
    <dbReference type="NCBI Taxonomy" id="2665495"/>
    <lineage>
        <taxon>Bacteria</taxon>
        <taxon>Pseudomonadati</taxon>
        <taxon>Pseudomonadota</taxon>
        <taxon>Alphaproteobacteria</taxon>
        <taxon>Caulobacterales</taxon>
        <taxon>Caulobacteraceae</taxon>
        <taxon>Phenylobacterium</taxon>
    </lineage>
</organism>
<name>A0ABW4N4N8_9CAUL</name>
<sequence>MLRAFLKVGIDKLEKTWRYDASYMRFVLKAAPMSLLKFSVLTGLVDRKAAPAESLAAAGIAGTLAEDCGPCTQISVDMAAAGGVDPKVLRAILAGDEAGMGEAAALAWRFARASLTRDMLEADPLRDEIVRRWGEKGLVAVSMAITTARMYPTLKYALGYGKACSRIVVAGEAAPVVHAPALAA</sequence>
<evidence type="ECO:0008006" key="3">
    <source>
        <dbReference type="Google" id="ProtNLM"/>
    </source>
</evidence>
<evidence type="ECO:0000313" key="2">
    <source>
        <dbReference type="Proteomes" id="UP001597237"/>
    </source>
</evidence>
<dbReference type="RefSeq" id="WP_377283605.1">
    <property type="nucleotide sequence ID" value="NZ_JBHRSI010000009.1"/>
</dbReference>
<dbReference type="EMBL" id="JBHUEY010000001">
    <property type="protein sequence ID" value="MFD1784449.1"/>
    <property type="molecule type" value="Genomic_DNA"/>
</dbReference>
<dbReference type="Proteomes" id="UP001597237">
    <property type="component" value="Unassembled WGS sequence"/>
</dbReference>